<sequence length="176" mass="18050">MIIKYADCEPEIAGNVFIAPTAFVAGDVTIDRNVTIWPGASVRGDINSVTIGSGTNIQDNASVHVGHDEDHSVHIGENVTIGHNAVVHGARIGDNALIGMGAIVLDGAVIGEGAMIAAGSLVTPGTFIAPGTLAVGSPARVRRDLSQEEKESIMAGCVSYQALAGEYSRACGVESR</sequence>
<name>A0A2N1PKL3_9BACT</name>
<proteinExistence type="predicted"/>
<dbReference type="Pfam" id="PF00132">
    <property type="entry name" value="Hexapep"/>
    <property type="match status" value="2"/>
</dbReference>
<organism evidence="1 2">
    <name type="scientific">Candidatus Wallbacteria bacterium HGW-Wallbacteria-1</name>
    <dbReference type="NCBI Taxonomy" id="2013854"/>
    <lineage>
        <taxon>Bacteria</taxon>
        <taxon>Candidatus Walliibacteriota</taxon>
    </lineage>
</organism>
<dbReference type="AlphaFoldDB" id="A0A2N1PKL3"/>
<dbReference type="SUPFAM" id="SSF51161">
    <property type="entry name" value="Trimeric LpxA-like enzymes"/>
    <property type="match status" value="1"/>
</dbReference>
<reference evidence="1 2" key="1">
    <citation type="journal article" date="2017" name="ISME J.">
        <title>Potential for microbial H2 and metal transformations associated with novel bacteria and archaea in deep terrestrial subsurface sediments.</title>
        <authorList>
            <person name="Hernsdorf A.W."/>
            <person name="Amano Y."/>
            <person name="Miyakawa K."/>
            <person name="Ise K."/>
            <person name="Suzuki Y."/>
            <person name="Anantharaman K."/>
            <person name="Probst A."/>
            <person name="Burstein D."/>
            <person name="Thomas B.C."/>
            <person name="Banfield J.F."/>
        </authorList>
    </citation>
    <scope>NUCLEOTIDE SEQUENCE [LARGE SCALE GENOMIC DNA]</scope>
    <source>
        <strain evidence="1">HGW-Wallbacteria-1</strain>
    </source>
</reference>
<evidence type="ECO:0000313" key="1">
    <source>
        <dbReference type="EMBL" id="PKK88822.1"/>
    </source>
</evidence>
<dbReference type="PANTHER" id="PTHR13061">
    <property type="entry name" value="DYNACTIN SUBUNIT P25"/>
    <property type="match status" value="1"/>
</dbReference>
<dbReference type="CDD" id="cd04645">
    <property type="entry name" value="LbH_gamma_CA_like"/>
    <property type="match status" value="1"/>
</dbReference>
<dbReference type="Proteomes" id="UP000233256">
    <property type="component" value="Unassembled WGS sequence"/>
</dbReference>
<comment type="caution">
    <text evidence="1">The sequence shown here is derived from an EMBL/GenBank/DDBJ whole genome shotgun (WGS) entry which is preliminary data.</text>
</comment>
<dbReference type="InterPro" id="IPR011004">
    <property type="entry name" value="Trimer_LpxA-like_sf"/>
</dbReference>
<dbReference type="InterPro" id="IPR001451">
    <property type="entry name" value="Hexapep"/>
</dbReference>
<dbReference type="InterPro" id="IPR047324">
    <property type="entry name" value="LbH_gamma_CA-like"/>
</dbReference>
<protein>
    <submittedName>
        <fullName evidence="1">Gamma carbonic anhydrase family protein</fullName>
    </submittedName>
</protein>
<dbReference type="InterPro" id="IPR050484">
    <property type="entry name" value="Transf_Hexapept/Carb_Anhydrase"/>
</dbReference>
<dbReference type="EMBL" id="PGXC01000034">
    <property type="protein sequence ID" value="PKK88822.1"/>
    <property type="molecule type" value="Genomic_DNA"/>
</dbReference>
<accession>A0A2N1PKL3</accession>
<evidence type="ECO:0000313" key="2">
    <source>
        <dbReference type="Proteomes" id="UP000233256"/>
    </source>
</evidence>
<dbReference type="PANTHER" id="PTHR13061:SF29">
    <property type="entry name" value="GAMMA CARBONIC ANHYDRASE-LIKE 1, MITOCHONDRIAL-RELATED"/>
    <property type="match status" value="1"/>
</dbReference>
<gene>
    <name evidence="1" type="ORF">CVV64_17210</name>
</gene>
<dbReference type="Gene3D" id="2.160.10.10">
    <property type="entry name" value="Hexapeptide repeat proteins"/>
    <property type="match status" value="1"/>
</dbReference>